<gene>
    <name evidence="2" type="ORF">SIL87_19325</name>
</gene>
<reference evidence="2 3" key="1">
    <citation type="submission" date="2023-11" db="EMBL/GenBank/DDBJ databases">
        <title>MicrobeMod: A computational toolkit for identifying prokaryotic methylation and restriction-modification with nanopore sequencing.</title>
        <authorList>
            <person name="Crits-Christoph A."/>
            <person name="Kang S.C."/>
            <person name="Lee H."/>
            <person name="Ostrov N."/>
        </authorList>
    </citation>
    <scope>NUCLEOTIDE SEQUENCE [LARGE SCALE GENOMIC DNA]</scope>
    <source>
        <strain evidence="2 3">DSMZ 700</strain>
    </source>
</reference>
<evidence type="ECO:0000256" key="1">
    <source>
        <dbReference type="SAM" id="MobiDB-lite"/>
    </source>
</evidence>
<keyword evidence="3" id="KW-1185">Reference proteome</keyword>
<feature type="region of interest" description="Disordered" evidence="1">
    <location>
        <begin position="170"/>
        <end position="189"/>
    </location>
</feature>
<comment type="caution">
    <text evidence="2">The sequence shown here is derived from an EMBL/GenBank/DDBJ whole genome shotgun (WGS) entry which is preliminary data.</text>
</comment>
<protein>
    <submittedName>
        <fullName evidence="2">Uncharacterized protein</fullName>
    </submittedName>
</protein>
<sequence>MTEHADIRRAVNIDMARVGIDRTPFIPARLQTFEPENAGQNELARGGIVRRIYRTGGCPCRRLVAEHRVGAQSGADFPCNAKGPDRRAVGIHPLPEPAQRGRDRPSLGTMAVAEQIEPLPRDIDRDEIRISAGVEAGANDPPIGTKRLIASEDGDLAGKGGRQMRVYRHGGRNVRRGRADRKGRVTKSA</sequence>
<proteinExistence type="predicted"/>
<name>A0AAW9DY37_ACIAO</name>
<organism evidence="2 3">
    <name type="scientific">Acidiphilium acidophilum</name>
    <name type="common">Thiobacillus acidophilus</name>
    <dbReference type="NCBI Taxonomy" id="76588"/>
    <lineage>
        <taxon>Bacteria</taxon>
        <taxon>Pseudomonadati</taxon>
        <taxon>Pseudomonadota</taxon>
        <taxon>Alphaproteobacteria</taxon>
        <taxon>Acetobacterales</taxon>
        <taxon>Acidocellaceae</taxon>
        <taxon>Acidiphilium</taxon>
    </lineage>
</organism>
<dbReference type="Proteomes" id="UP001279553">
    <property type="component" value="Unassembled WGS sequence"/>
</dbReference>
<evidence type="ECO:0000313" key="2">
    <source>
        <dbReference type="EMBL" id="MDX5932907.1"/>
    </source>
</evidence>
<accession>A0AAW9DY37</accession>
<dbReference type="EMBL" id="JAWXYB010000018">
    <property type="protein sequence ID" value="MDX5932907.1"/>
    <property type="molecule type" value="Genomic_DNA"/>
</dbReference>
<evidence type="ECO:0000313" key="3">
    <source>
        <dbReference type="Proteomes" id="UP001279553"/>
    </source>
</evidence>
<dbReference type="AlphaFoldDB" id="A0AAW9DY37"/>